<feature type="region of interest" description="Disordered" evidence="4">
    <location>
        <begin position="165"/>
        <end position="186"/>
    </location>
</feature>
<proteinExistence type="predicted"/>
<keyword evidence="6" id="KW-1185">Reference proteome</keyword>
<keyword evidence="3" id="KW-0472">Membrane</keyword>
<keyword evidence="2" id="KW-0418">Kinase</keyword>
<dbReference type="GO" id="GO:0016020">
    <property type="term" value="C:membrane"/>
    <property type="evidence" value="ECO:0007669"/>
    <property type="project" value="UniProtKB-SubCell"/>
</dbReference>
<dbReference type="AlphaFoldDB" id="A0ABD0W7Y8"/>
<dbReference type="Proteomes" id="UP001552299">
    <property type="component" value="Unassembled WGS sequence"/>
</dbReference>
<dbReference type="GO" id="GO:0004674">
    <property type="term" value="F:protein serine/threonine kinase activity"/>
    <property type="evidence" value="ECO:0007669"/>
    <property type="project" value="UniProtKB-KW"/>
</dbReference>
<evidence type="ECO:0000256" key="2">
    <source>
        <dbReference type="ARBA" id="ARBA00022527"/>
    </source>
</evidence>
<dbReference type="PANTHER" id="PTHR47985">
    <property type="entry name" value="OS07G0668900 PROTEIN"/>
    <property type="match status" value="1"/>
</dbReference>
<comment type="subcellular location">
    <subcellularLocation>
        <location evidence="1">Membrane</location>
    </subcellularLocation>
</comment>
<feature type="compositionally biased region" description="Basic and acidic residues" evidence="4">
    <location>
        <begin position="82"/>
        <end position="107"/>
    </location>
</feature>
<evidence type="ECO:0000256" key="3">
    <source>
        <dbReference type="ARBA" id="ARBA00023136"/>
    </source>
</evidence>
<organism evidence="5 6">
    <name type="scientific">Dendrobium thyrsiflorum</name>
    <name type="common">Pinecone-like raceme dendrobium</name>
    <name type="synonym">Orchid</name>
    <dbReference type="NCBI Taxonomy" id="117978"/>
    <lineage>
        <taxon>Eukaryota</taxon>
        <taxon>Viridiplantae</taxon>
        <taxon>Streptophyta</taxon>
        <taxon>Embryophyta</taxon>
        <taxon>Tracheophyta</taxon>
        <taxon>Spermatophyta</taxon>
        <taxon>Magnoliopsida</taxon>
        <taxon>Liliopsida</taxon>
        <taxon>Asparagales</taxon>
        <taxon>Orchidaceae</taxon>
        <taxon>Epidendroideae</taxon>
        <taxon>Malaxideae</taxon>
        <taxon>Dendrobiinae</taxon>
        <taxon>Dendrobium</taxon>
    </lineage>
</organism>
<name>A0ABD0W7Y8_DENTH</name>
<reference evidence="5 6" key="1">
    <citation type="journal article" date="2024" name="Plant Biotechnol. J.">
        <title>Dendrobium thyrsiflorum genome and its molecular insights into genes involved in important horticultural traits.</title>
        <authorList>
            <person name="Chen B."/>
            <person name="Wang J.Y."/>
            <person name="Zheng P.J."/>
            <person name="Li K.L."/>
            <person name="Liang Y.M."/>
            <person name="Chen X.F."/>
            <person name="Zhang C."/>
            <person name="Zhao X."/>
            <person name="He X."/>
            <person name="Zhang G.Q."/>
            <person name="Liu Z.J."/>
            <person name="Xu Q."/>
        </authorList>
    </citation>
    <scope>NUCLEOTIDE SEQUENCE [LARGE SCALE GENOMIC DNA]</scope>
    <source>
        <strain evidence="5">GZMU011</strain>
    </source>
</reference>
<feature type="region of interest" description="Disordered" evidence="4">
    <location>
        <begin position="50"/>
        <end position="152"/>
    </location>
</feature>
<dbReference type="PANTHER" id="PTHR47985:SF4">
    <property type="entry name" value="SERINE_THREONINE-PROTEIN KINASE PBL27"/>
    <property type="match status" value="1"/>
</dbReference>
<sequence>MADPLLQGHYPMRGLYQSLAVAAMCLQEQAATRPLIGDVVTALSYLASQTYDPNAPVPQTSRIGPSTPRLREDGKNLLIGLESKHSTDSPHKDSPKLRQRDAVKVEADGGSGRKWSLEELESMQDSPSYSPVLLGKPRDSPRSLDQDPDRERAIAEAKVWGENWRERKKGNAGNFDSTYEEEEEDY</sequence>
<evidence type="ECO:0000256" key="1">
    <source>
        <dbReference type="ARBA" id="ARBA00004370"/>
    </source>
</evidence>
<evidence type="ECO:0000313" key="6">
    <source>
        <dbReference type="Proteomes" id="UP001552299"/>
    </source>
</evidence>
<keyword evidence="2" id="KW-0723">Serine/threonine-protein kinase</keyword>
<feature type="compositionally biased region" description="Polar residues" evidence="4">
    <location>
        <begin position="50"/>
        <end position="64"/>
    </location>
</feature>
<protein>
    <submittedName>
        <fullName evidence="5">Uncharacterized protein</fullName>
    </submittedName>
</protein>
<feature type="compositionally biased region" description="Basic and acidic residues" evidence="4">
    <location>
        <begin position="136"/>
        <end position="152"/>
    </location>
</feature>
<evidence type="ECO:0000256" key="4">
    <source>
        <dbReference type="SAM" id="MobiDB-lite"/>
    </source>
</evidence>
<evidence type="ECO:0000313" key="5">
    <source>
        <dbReference type="EMBL" id="KAL0928522.1"/>
    </source>
</evidence>
<accession>A0ABD0W7Y8</accession>
<dbReference type="EMBL" id="JANQDX010000001">
    <property type="protein sequence ID" value="KAL0928522.1"/>
    <property type="molecule type" value="Genomic_DNA"/>
</dbReference>
<gene>
    <name evidence="5" type="ORF">M5K25_000409</name>
</gene>
<comment type="caution">
    <text evidence="5">The sequence shown here is derived from an EMBL/GenBank/DDBJ whole genome shotgun (WGS) entry which is preliminary data.</text>
</comment>
<keyword evidence="2" id="KW-0808">Transferase</keyword>